<dbReference type="InterPro" id="IPR000262">
    <property type="entry name" value="FMN-dep_DH"/>
</dbReference>
<feature type="binding site" evidence="7">
    <location>
        <position position="165"/>
    </location>
    <ligand>
        <name>glyoxylate</name>
        <dbReference type="ChEBI" id="CHEBI:36655"/>
    </ligand>
</feature>
<comment type="cofactor">
    <cofactor evidence="1">
        <name>FMN</name>
        <dbReference type="ChEBI" id="CHEBI:58210"/>
    </cofactor>
</comment>
<dbReference type="RefSeq" id="WP_091440793.1">
    <property type="nucleotide sequence ID" value="NZ_FMTP01000004.1"/>
</dbReference>
<dbReference type="GO" id="GO:0009060">
    <property type="term" value="P:aerobic respiration"/>
    <property type="evidence" value="ECO:0007669"/>
    <property type="project" value="TreeGrafter"/>
</dbReference>
<name>A0A1G4TDD9_9HYPH</name>
<evidence type="ECO:0000256" key="3">
    <source>
        <dbReference type="ARBA" id="ARBA00022643"/>
    </source>
</evidence>
<feature type="binding site" evidence="7">
    <location>
        <position position="107"/>
    </location>
    <ligand>
        <name>FMN</name>
        <dbReference type="ChEBI" id="CHEBI:58210"/>
    </ligand>
</feature>
<feature type="binding site" evidence="7">
    <location>
        <position position="273"/>
    </location>
    <ligand>
        <name>FMN</name>
        <dbReference type="ChEBI" id="CHEBI:58210"/>
    </ligand>
</feature>
<keyword evidence="10" id="KW-1185">Reference proteome</keyword>
<dbReference type="InterPro" id="IPR012133">
    <property type="entry name" value="Alpha-hydoxy_acid_DH_FMN"/>
</dbReference>
<feature type="binding site" evidence="7">
    <location>
        <position position="278"/>
    </location>
    <ligand>
        <name>glyoxylate</name>
        <dbReference type="ChEBI" id="CHEBI:36655"/>
    </ligand>
</feature>
<dbReference type="Proteomes" id="UP000198889">
    <property type="component" value="Unassembled WGS sequence"/>
</dbReference>
<comment type="similarity">
    <text evidence="5">Belongs to the FMN-dependent alpha-hydroxy acid dehydrogenase family.</text>
</comment>
<proteinExistence type="inferred from homology"/>
<evidence type="ECO:0000256" key="1">
    <source>
        <dbReference type="ARBA" id="ARBA00001917"/>
    </source>
</evidence>
<feature type="binding site" evidence="7">
    <location>
        <position position="130"/>
    </location>
    <ligand>
        <name>FMN</name>
        <dbReference type="ChEBI" id="CHEBI:58210"/>
    </ligand>
</feature>
<dbReference type="SUPFAM" id="SSF51395">
    <property type="entry name" value="FMN-linked oxidoreductases"/>
    <property type="match status" value="1"/>
</dbReference>
<feature type="binding site" evidence="7">
    <location>
        <position position="156"/>
    </location>
    <ligand>
        <name>FMN</name>
        <dbReference type="ChEBI" id="CHEBI:58210"/>
    </ligand>
</feature>
<dbReference type="Gene3D" id="3.20.20.70">
    <property type="entry name" value="Aldolase class I"/>
    <property type="match status" value="1"/>
</dbReference>
<reference evidence="10" key="1">
    <citation type="submission" date="2016-10" db="EMBL/GenBank/DDBJ databases">
        <authorList>
            <person name="Varghese N."/>
            <person name="Submissions S."/>
        </authorList>
    </citation>
    <scope>NUCLEOTIDE SEQUENCE [LARGE SCALE GENOMIC DNA]</scope>
    <source>
        <strain evidence="10">CGMCC 1.1761</strain>
    </source>
</reference>
<dbReference type="PROSITE" id="PS51349">
    <property type="entry name" value="FMN_HYDROXY_ACID_DH_2"/>
    <property type="match status" value="1"/>
</dbReference>
<dbReference type="Pfam" id="PF01070">
    <property type="entry name" value="FMN_dh"/>
    <property type="match status" value="1"/>
</dbReference>
<keyword evidence="4" id="KW-0560">Oxidoreductase</keyword>
<feature type="binding site" evidence="7">
    <location>
        <position position="275"/>
    </location>
    <ligand>
        <name>glyoxylate</name>
        <dbReference type="ChEBI" id="CHEBI:36655"/>
    </ligand>
</feature>
<evidence type="ECO:0000256" key="6">
    <source>
        <dbReference type="PIRSR" id="PIRSR000138-1"/>
    </source>
</evidence>
<dbReference type="CDD" id="cd02809">
    <property type="entry name" value="alpha_hydroxyacid_oxid_FMN"/>
    <property type="match status" value="1"/>
</dbReference>
<dbReference type="GO" id="GO:0005886">
    <property type="term" value="C:plasma membrane"/>
    <property type="evidence" value="ECO:0007669"/>
    <property type="project" value="TreeGrafter"/>
</dbReference>
<feature type="binding site" evidence="7">
    <location>
        <position position="251"/>
    </location>
    <ligand>
        <name>FMN</name>
        <dbReference type="ChEBI" id="CHEBI:58210"/>
    </ligand>
</feature>
<accession>A0A1G4TDD9</accession>
<dbReference type="STRING" id="177413.SAMN05660859_2861"/>
<dbReference type="PIRSF" id="PIRSF000138">
    <property type="entry name" value="Al-hdrx_acd_dh"/>
    <property type="match status" value="1"/>
</dbReference>
<evidence type="ECO:0000313" key="9">
    <source>
        <dbReference type="EMBL" id="SCW79434.1"/>
    </source>
</evidence>
<evidence type="ECO:0000256" key="5">
    <source>
        <dbReference type="ARBA" id="ARBA00024042"/>
    </source>
</evidence>
<dbReference type="InterPro" id="IPR013785">
    <property type="entry name" value="Aldolase_TIM"/>
</dbReference>
<feature type="binding site" evidence="7">
    <location>
        <position position="25"/>
    </location>
    <ligand>
        <name>glyoxylate</name>
        <dbReference type="ChEBI" id="CHEBI:36655"/>
    </ligand>
</feature>
<keyword evidence="3 7" id="KW-0288">FMN</keyword>
<protein>
    <submittedName>
        <fullName evidence="9">L-lactate dehydrogenase (Cytochrome)</fullName>
    </submittedName>
</protein>
<dbReference type="NCBIfam" id="NF008398">
    <property type="entry name" value="PRK11197.1"/>
    <property type="match status" value="1"/>
</dbReference>
<feature type="binding site" evidence="7">
    <location>
        <begin position="78"/>
        <end position="80"/>
    </location>
    <ligand>
        <name>FMN</name>
        <dbReference type="ChEBI" id="CHEBI:58210"/>
    </ligand>
</feature>
<keyword evidence="2 7" id="KW-0285">Flavoprotein</keyword>
<feature type="domain" description="FMN hydroxy acid dehydrogenase" evidence="8">
    <location>
        <begin position="1"/>
        <end position="378"/>
    </location>
</feature>
<dbReference type="PANTHER" id="PTHR10578">
    <property type="entry name" value="S -2-HYDROXY-ACID OXIDASE-RELATED"/>
    <property type="match status" value="1"/>
</dbReference>
<evidence type="ECO:0000313" key="10">
    <source>
        <dbReference type="Proteomes" id="UP000198889"/>
    </source>
</evidence>
<evidence type="ECO:0000256" key="7">
    <source>
        <dbReference type="PIRSR" id="PIRSR000138-2"/>
    </source>
</evidence>
<evidence type="ECO:0000259" key="8">
    <source>
        <dbReference type="PROSITE" id="PS51349"/>
    </source>
</evidence>
<sequence length="378" mass="40466">MATVTNIQDLRAIAMRKVPRAIFHYADRGSYDETTLAANKADLAAIQLRQRVMIDVSDRSTATTMIGEKVALPLAIAPTGLTGLFHGNGEIHGCRAAQAAGIPFTLSTMSICSIEDVAGAVDKPFWFQLYVMRDRKFSESLIERAKAAKCSALVLTLDLQIQGQRHNDIKNGLAVPPKLTLANALDIATKPRWIASVLMGKRHSFGNLAVRQESDSLSTLSQWIAGQFDPSLSWKDVEWVRSLWPGKLILKGILDVEDAKIAAATGADAIVVSNHGGRQLDGAVSSISALPKIVDAIGGGKSEIWFDGGVQSGQDILKARALGAQGCLMGKAFLWSLAAGGQAGVAQAIEIIRRELDVSMALTGTRDIEQVDRSVLAL</sequence>
<organism evidence="9 10">
    <name type="scientific">Ancylobacter rudongensis</name>
    <dbReference type="NCBI Taxonomy" id="177413"/>
    <lineage>
        <taxon>Bacteria</taxon>
        <taxon>Pseudomonadati</taxon>
        <taxon>Pseudomonadota</taxon>
        <taxon>Alphaproteobacteria</taxon>
        <taxon>Hyphomicrobiales</taxon>
        <taxon>Xanthobacteraceae</taxon>
        <taxon>Ancylobacter</taxon>
    </lineage>
</organism>
<dbReference type="InterPro" id="IPR008259">
    <property type="entry name" value="FMN_hydac_DH_AS"/>
</dbReference>
<dbReference type="AlphaFoldDB" id="A0A1G4TDD9"/>
<dbReference type="GO" id="GO:0004459">
    <property type="term" value="F:L-lactate dehydrogenase (NAD+) activity"/>
    <property type="evidence" value="ECO:0007669"/>
    <property type="project" value="TreeGrafter"/>
</dbReference>
<evidence type="ECO:0000256" key="2">
    <source>
        <dbReference type="ARBA" id="ARBA00022630"/>
    </source>
</evidence>
<dbReference type="PROSITE" id="PS00557">
    <property type="entry name" value="FMN_HYDROXY_ACID_DH_1"/>
    <property type="match status" value="1"/>
</dbReference>
<evidence type="ECO:0000256" key="4">
    <source>
        <dbReference type="ARBA" id="ARBA00023002"/>
    </source>
</evidence>
<feature type="binding site" evidence="7">
    <location>
        <position position="128"/>
    </location>
    <ligand>
        <name>FMN</name>
        <dbReference type="ChEBI" id="CHEBI:58210"/>
    </ligand>
</feature>
<dbReference type="FunFam" id="3.20.20.70:FF:000029">
    <property type="entry name" value="L-lactate dehydrogenase"/>
    <property type="match status" value="1"/>
</dbReference>
<dbReference type="PANTHER" id="PTHR10578:SF107">
    <property type="entry name" value="2-HYDROXYACID OXIDASE 1"/>
    <property type="match status" value="1"/>
</dbReference>
<dbReference type="EMBL" id="FMTP01000004">
    <property type="protein sequence ID" value="SCW79434.1"/>
    <property type="molecule type" value="Genomic_DNA"/>
</dbReference>
<dbReference type="InterPro" id="IPR037396">
    <property type="entry name" value="FMN_HAD"/>
</dbReference>
<gene>
    <name evidence="9" type="ORF">SAMN05660859_2861</name>
</gene>
<dbReference type="GO" id="GO:0010181">
    <property type="term" value="F:FMN binding"/>
    <property type="evidence" value="ECO:0007669"/>
    <property type="project" value="InterPro"/>
</dbReference>
<feature type="active site" description="Proton acceptor" evidence="6">
    <location>
        <position position="275"/>
    </location>
</feature>